<dbReference type="InterPro" id="IPR056124">
    <property type="entry name" value="DUF7707"/>
</dbReference>
<dbReference type="AlphaFoldDB" id="A0A5N6KDG4"/>
<evidence type="ECO:0000259" key="3">
    <source>
        <dbReference type="Pfam" id="PF24808"/>
    </source>
</evidence>
<dbReference type="EMBL" id="VIGI01000004">
    <property type="protein sequence ID" value="KAB8301456.1"/>
    <property type="molecule type" value="Genomic_DNA"/>
</dbReference>
<keyword evidence="2" id="KW-0732">Signal</keyword>
<evidence type="ECO:0000256" key="2">
    <source>
        <dbReference type="SAM" id="SignalP"/>
    </source>
</evidence>
<comment type="caution">
    <text evidence="4">The sequence shown here is derived from an EMBL/GenBank/DDBJ whole genome shotgun (WGS) entry which is preliminary data.</text>
</comment>
<dbReference type="Pfam" id="PF24808">
    <property type="entry name" value="DUF7707"/>
    <property type="match status" value="1"/>
</dbReference>
<keyword evidence="5" id="KW-1185">Reference proteome</keyword>
<dbReference type="OrthoDB" id="2121879at2759"/>
<accession>A0A5N6KDG4</accession>
<feature type="chain" id="PRO_5024795184" description="DUF7707 domain-containing protein" evidence="2">
    <location>
        <begin position="20"/>
        <end position="282"/>
    </location>
</feature>
<sequence>MRIVQVLAIVAQCAMMVKALLGSCNPQVEPSAVNLALRSKWCAGQIKTCGTLCTGDYDANICDPYSLCYECICSSNSSSPALQYYTQTMPTFQCEFAYQSCIASNSNDAAAQKKCLETEEDNCGQIDPDTVNIFTVSAIYSSSNPYSNEPYRISASTLNPTIEQITSTKTVTPTPTSTTTVWSTSTAGVDGNGTSGTGSGSGSGNFSTLSGIAHVSTCGATSALPRITNARTSSTPTGGLVNPSTVSASGAERIGAVNGISSLVVGIKVDIKIGYSKLCLMS</sequence>
<evidence type="ECO:0000313" key="5">
    <source>
        <dbReference type="Proteomes" id="UP000326757"/>
    </source>
</evidence>
<feature type="region of interest" description="Disordered" evidence="1">
    <location>
        <begin position="169"/>
        <end position="203"/>
    </location>
</feature>
<protein>
    <recommendedName>
        <fullName evidence="3">DUF7707 domain-containing protein</fullName>
    </recommendedName>
</protein>
<feature type="compositionally biased region" description="Low complexity" evidence="1">
    <location>
        <begin position="169"/>
        <end position="186"/>
    </location>
</feature>
<name>A0A5N6KDG4_MONLA</name>
<dbReference type="PANTHER" id="PTHR38118">
    <property type="entry name" value="ANCHORED CELL WALL PROTEIN 11-RELATED"/>
    <property type="match status" value="1"/>
</dbReference>
<feature type="compositionally biased region" description="Gly residues" evidence="1">
    <location>
        <begin position="190"/>
        <end position="203"/>
    </location>
</feature>
<evidence type="ECO:0000313" key="4">
    <source>
        <dbReference type="EMBL" id="KAB8301456.1"/>
    </source>
</evidence>
<dbReference type="PANTHER" id="PTHR38118:SF3">
    <property type="entry name" value="ANCHORED CELL WALL PROTEIN 11"/>
    <property type="match status" value="1"/>
</dbReference>
<gene>
    <name evidence="4" type="ORF">EYC80_003320</name>
</gene>
<feature type="domain" description="DUF7707" evidence="3">
    <location>
        <begin position="27"/>
        <end position="128"/>
    </location>
</feature>
<reference evidence="4 5" key="1">
    <citation type="submission" date="2019-06" db="EMBL/GenBank/DDBJ databases">
        <title>Genome Sequence of the Brown Rot Fungal Pathogen Monilinia laxa.</title>
        <authorList>
            <person name="De Miccolis Angelini R.M."/>
            <person name="Landi L."/>
            <person name="Abate D."/>
            <person name="Pollastro S."/>
            <person name="Romanazzi G."/>
            <person name="Faretra F."/>
        </authorList>
    </citation>
    <scope>NUCLEOTIDE SEQUENCE [LARGE SCALE GENOMIC DNA]</scope>
    <source>
        <strain evidence="4 5">Mlax316</strain>
    </source>
</reference>
<proteinExistence type="predicted"/>
<feature type="signal peptide" evidence="2">
    <location>
        <begin position="1"/>
        <end position="19"/>
    </location>
</feature>
<dbReference type="Proteomes" id="UP000326757">
    <property type="component" value="Unassembled WGS sequence"/>
</dbReference>
<evidence type="ECO:0000256" key="1">
    <source>
        <dbReference type="SAM" id="MobiDB-lite"/>
    </source>
</evidence>
<organism evidence="4 5">
    <name type="scientific">Monilinia laxa</name>
    <name type="common">Brown rot fungus</name>
    <name type="synonym">Sclerotinia laxa</name>
    <dbReference type="NCBI Taxonomy" id="61186"/>
    <lineage>
        <taxon>Eukaryota</taxon>
        <taxon>Fungi</taxon>
        <taxon>Dikarya</taxon>
        <taxon>Ascomycota</taxon>
        <taxon>Pezizomycotina</taxon>
        <taxon>Leotiomycetes</taxon>
        <taxon>Helotiales</taxon>
        <taxon>Sclerotiniaceae</taxon>
        <taxon>Monilinia</taxon>
    </lineage>
</organism>